<accession>A0A0L8HJP0</accession>
<protein>
    <submittedName>
        <fullName evidence="1">Uncharacterized protein</fullName>
    </submittedName>
</protein>
<organism evidence="1">
    <name type="scientific">Octopus bimaculoides</name>
    <name type="common">California two-spotted octopus</name>
    <dbReference type="NCBI Taxonomy" id="37653"/>
    <lineage>
        <taxon>Eukaryota</taxon>
        <taxon>Metazoa</taxon>
        <taxon>Spiralia</taxon>
        <taxon>Lophotrochozoa</taxon>
        <taxon>Mollusca</taxon>
        <taxon>Cephalopoda</taxon>
        <taxon>Coleoidea</taxon>
        <taxon>Octopodiformes</taxon>
        <taxon>Octopoda</taxon>
        <taxon>Incirrata</taxon>
        <taxon>Octopodidae</taxon>
        <taxon>Octopus</taxon>
    </lineage>
</organism>
<gene>
    <name evidence="1" type="ORF">OCBIM_22013072mg</name>
</gene>
<sequence>MRYKDFLKFGLKKINVPIDNWEDLVHCREKEKKVVHEGKNEFERKRMQHAKIKRKMRKSDNNFVLTSINERDDLTRDECRKICPRLSNIKTNMKYGF</sequence>
<dbReference type="AlphaFoldDB" id="A0A0L8HJP0"/>
<proteinExistence type="predicted"/>
<evidence type="ECO:0000313" key="1">
    <source>
        <dbReference type="EMBL" id="KOF89442.1"/>
    </source>
</evidence>
<name>A0A0L8HJP0_OCTBM</name>
<dbReference type="EMBL" id="KQ417978">
    <property type="protein sequence ID" value="KOF89442.1"/>
    <property type="molecule type" value="Genomic_DNA"/>
</dbReference>
<reference evidence="1" key="1">
    <citation type="submission" date="2015-07" db="EMBL/GenBank/DDBJ databases">
        <title>MeaNS - Measles Nucleotide Surveillance Program.</title>
        <authorList>
            <person name="Tran T."/>
            <person name="Druce J."/>
        </authorList>
    </citation>
    <scope>NUCLEOTIDE SEQUENCE</scope>
    <source>
        <strain evidence="1">UCB-OBI-ISO-001</strain>
        <tissue evidence="1">Gonad</tissue>
    </source>
</reference>